<accession>A0A7W9WXM6</accession>
<dbReference type="EMBL" id="JACHBX010000001">
    <property type="protein sequence ID" value="MBB6132735.1"/>
    <property type="molecule type" value="Genomic_DNA"/>
</dbReference>
<proteinExistence type="predicted"/>
<feature type="chain" id="PRO_5031037344" evidence="1">
    <location>
        <begin position="20"/>
        <end position="113"/>
    </location>
</feature>
<gene>
    <name evidence="2" type="ORF">HD842_000846</name>
</gene>
<dbReference type="RefSeq" id="WP_183551361.1">
    <property type="nucleotide sequence ID" value="NZ_JACHBX010000001.1"/>
</dbReference>
<comment type="caution">
    <text evidence="2">The sequence shown here is derived from an EMBL/GenBank/DDBJ whole genome shotgun (WGS) entry which is preliminary data.</text>
</comment>
<keyword evidence="1" id="KW-0732">Signal</keyword>
<evidence type="ECO:0000313" key="3">
    <source>
        <dbReference type="Proteomes" id="UP000540787"/>
    </source>
</evidence>
<feature type="signal peptide" evidence="1">
    <location>
        <begin position="1"/>
        <end position="19"/>
    </location>
</feature>
<evidence type="ECO:0000313" key="2">
    <source>
        <dbReference type="EMBL" id="MBB6132735.1"/>
    </source>
</evidence>
<dbReference type="AlphaFoldDB" id="A0A7W9WXM6"/>
<sequence>MKNIVVGVVAFVLSVPALAEKCVALDDQKMKDMSTVDVAVEACTARKAALENLAQTIESIGGPESKSYPSTHADFDQCMGQFTRLESVLESRGMRKGSVPELCNKAAAKPVTP</sequence>
<protein>
    <submittedName>
        <fullName evidence="2">Uncharacterized protein</fullName>
    </submittedName>
</protein>
<evidence type="ECO:0000256" key="1">
    <source>
        <dbReference type="SAM" id="SignalP"/>
    </source>
</evidence>
<name>A0A7W9WXM6_9BURK</name>
<dbReference type="Proteomes" id="UP000540787">
    <property type="component" value="Unassembled WGS sequence"/>
</dbReference>
<organism evidence="2 3">
    <name type="scientific">Massilia aurea</name>
    <dbReference type="NCBI Taxonomy" id="373040"/>
    <lineage>
        <taxon>Bacteria</taxon>
        <taxon>Pseudomonadati</taxon>
        <taxon>Pseudomonadota</taxon>
        <taxon>Betaproteobacteria</taxon>
        <taxon>Burkholderiales</taxon>
        <taxon>Oxalobacteraceae</taxon>
        <taxon>Telluria group</taxon>
        <taxon>Massilia</taxon>
    </lineage>
</organism>
<reference evidence="2 3" key="1">
    <citation type="submission" date="2020-08" db="EMBL/GenBank/DDBJ databases">
        <title>The Agave Microbiome: Exploring the role of microbial communities in plant adaptations to desert environments.</title>
        <authorList>
            <person name="Partida-Martinez L.P."/>
        </authorList>
    </citation>
    <scope>NUCLEOTIDE SEQUENCE [LARGE SCALE GENOMIC DNA]</scope>
    <source>
        <strain evidence="2 3">AT3.2</strain>
    </source>
</reference>
<keyword evidence="3" id="KW-1185">Reference proteome</keyword>